<keyword evidence="1" id="KW-0812">Transmembrane</keyword>
<keyword evidence="1" id="KW-0472">Membrane</keyword>
<feature type="transmembrane region" description="Helical" evidence="1">
    <location>
        <begin position="223"/>
        <end position="246"/>
    </location>
</feature>
<feature type="transmembrane region" description="Helical" evidence="1">
    <location>
        <begin position="258"/>
        <end position="278"/>
    </location>
</feature>
<evidence type="ECO:0000313" key="2">
    <source>
        <dbReference type="EMBL" id="OXM17188.1"/>
    </source>
</evidence>
<gene>
    <name evidence="2" type="ORF">CGZ75_11425</name>
</gene>
<proteinExistence type="predicted"/>
<feature type="transmembrane region" description="Helical" evidence="1">
    <location>
        <begin position="12"/>
        <end position="34"/>
    </location>
</feature>
<reference evidence="2 3" key="1">
    <citation type="submission" date="2017-07" db="EMBL/GenBank/DDBJ databases">
        <title>Paenibacillus herberti R33 genome sequencing and assembly.</title>
        <authorList>
            <person name="Su W."/>
        </authorList>
    </citation>
    <scope>NUCLEOTIDE SEQUENCE [LARGE SCALE GENOMIC DNA]</scope>
    <source>
        <strain evidence="2 3">R33</strain>
    </source>
</reference>
<dbReference type="AlphaFoldDB" id="A0A229P4Y9"/>
<dbReference type="Proteomes" id="UP000215145">
    <property type="component" value="Unassembled WGS sequence"/>
</dbReference>
<protein>
    <submittedName>
        <fullName evidence="2">Uncharacterized protein</fullName>
    </submittedName>
</protein>
<evidence type="ECO:0000313" key="3">
    <source>
        <dbReference type="Proteomes" id="UP000215145"/>
    </source>
</evidence>
<evidence type="ECO:0000256" key="1">
    <source>
        <dbReference type="SAM" id="Phobius"/>
    </source>
</evidence>
<dbReference type="EMBL" id="NMUQ01000001">
    <property type="protein sequence ID" value="OXM17188.1"/>
    <property type="molecule type" value="Genomic_DNA"/>
</dbReference>
<feature type="transmembrane region" description="Helical" evidence="1">
    <location>
        <begin position="141"/>
        <end position="161"/>
    </location>
</feature>
<name>A0A229P4Y9_9BACL</name>
<comment type="caution">
    <text evidence="2">The sequence shown here is derived from an EMBL/GenBank/DDBJ whole genome shotgun (WGS) entry which is preliminary data.</text>
</comment>
<keyword evidence="1" id="KW-1133">Transmembrane helix</keyword>
<sequence length="747" mass="83413">MHIMLRQAAMELRSLMLLRWTLLLPAAAAVWMILHTWRLRPESSQDVNLYAADTHIMLLMLTTAIPLLLGVLLIRRDLLHPSAEWLFRLPVSAGGWMASKWLAGFAYMTLYTAAVSAAYAASALRHGVPLYSIWRQIGLYALMYEQAFALSLALGLFLGVLLPLRFSLPAAFCAWVFGSLFLQTYIRPVYELGWLKAFYLQPLFNNSLIGNEAWSFILAKGELLRILLFGAIFAIFLLTAGAALLGRSKPPLNRRRPWLLTLAALLAATAAFLPFSSLNMERNEHRQQLEAAAAKPGELQEPAPYRFQLDRMKLQVDSLPEQTGFEALATLDIPTVHGKLLPAEGNVLLYRKENTVSLLLYPSLEVRSVELNGVPITWERQGDRIQFSEDLLNHYQYTQTVEITYNGQLDEWLSGAGGSESYLAFTRKNALYLPASLGWYPLPGGDTLLALGEDQHLLDRPASNITPNTEYEVVLSGFDTQLFGTIQNEEISSASTRFQGVSDSGLTVVGGRFQRIKLPSEPIEIVTTPGNADEANEFLKRFAERRRGLETLTGTPLNSVRQIFFFPMHLIGTPMATPSITRSWYAENDTLFIPQTEHRNLDSYAEDALSTLLLFGDTGRGAENARKEAVAKPSVALEIRSAYAYLYNKESGDKDPYRLQADETPEWKAIQTLIDAAYARGHAGLIHEVLAGFRKSGLTLPEPPRNAAGEWLAADAVPYITIDDFMREWRKLMPDDKLPAMPQDEGG</sequence>
<feature type="transmembrane region" description="Helical" evidence="1">
    <location>
        <begin position="54"/>
        <end position="74"/>
    </location>
</feature>
<feature type="transmembrane region" description="Helical" evidence="1">
    <location>
        <begin position="101"/>
        <end position="121"/>
    </location>
</feature>
<dbReference type="OrthoDB" id="2786532at2"/>
<accession>A0A229P4Y9</accession>
<keyword evidence="3" id="KW-1185">Reference proteome</keyword>
<organism evidence="2 3">
    <name type="scientific">Paenibacillus herberti</name>
    <dbReference type="NCBI Taxonomy" id="1619309"/>
    <lineage>
        <taxon>Bacteria</taxon>
        <taxon>Bacillati</taxon>
        <taxon>Bacillota</taxon>
        <taxon>Bacilli</taxon>
        <taxon>Bacillales</taxon>
        <taxon>Paenibacillaceae</taxon>
        <taxon>Paenibacillus</taxon>
    </lineage>
</organism>
<dbReference type="RefSeq" id="WP_089524265.1">
    <property type="nucleotide sequence ID" value="NZ_NMUQ01000001.1"/>
</dbReference>
<feature type="transmembrane region" description="Helical" evidence="1">
    <location>
        <begin position="168"/>
        <end position="186"/>
    </location>
</feature>